<dbReference type="InterPro" id="IPR007208">
    <property type="entry name" value="MrpF/PhaF-like"/>
</dbReference>
<feature type="chain" id="PRO_5046908769" evidence="9">
    <location>
        <begin position="25"/>
        <end position="145"/>
    </location>
</feature>
<evidence type="ECO:0000256" key="8">
    <source>
        <dbReference type="SAM" id="Phobius"/>
    </source>
</evidence>
<evidence type="ECO:0000256" key="7">
    <source>
        <dbReference type="ARBA" id="ARBA00023136"/>
    </source>
</evidence>
<evidence type="ECO:0000256" key="9">
    <source>
        <dbReference type="SAM" id="SignalP"/>
    </source>
</evidence>
<comment type="similarity">
    <text evidence="2">Belongs to the CPA3 antiporters (TC 2.A.63) subunit F family.</text>
</comment>
<dbReference type="RefSeq" id="WP_425347101.1">
    <property type="nucleotide sequence ID" value="NZ_JBGUBD010000016.1"/>
</dbReference>
<keyword evidence="9" id="KW-0732">Signal</keyword>
<feature type="transmembrane region" description="Helical" evidence="8">
    <location>
        <begin position="76"/>
        <end position="96"/>
    </location>
</feature>
<evidence type="ECO:0000256" key="5">
    <source>
        <dbReference type="ARBA" id="ARBA00022692"/>
    </source>
</evidence>
<evidence type="ECO:0000256" key="1">
    <source>
        <dbReference type="ARBA" id="ARBA00004651"/>
    </source>
</evidence>
<evidence type="ECO:0000256" key="3">
    <source>
        <dbReference type="ARBA" id="ARBA00022448"/>
    </source>
</evidence>
<dbReference type="PANTHER" id="PTHR34702">
    <property type="entry name" value="NA(+)/H(+) ANTIPORTER SUBUNIT F1"/>
    <property type="match status" value="1"/>
</dbReference>
<reference evidence="10 11" key="1">
    <citation type="submission" date="2024-08" db="EMBL/GenBank/DDBJ databases">
        <title>Whole-genome sequencing of halo(alkali)philic microorganisms from hypersaline lakes.</title>
        <authorList>
            <person name="Sorokin D.Y."/>
            <person name="Merkel A.Y."/>
            <person name="Messina E."/>
            <person name="Yakimov M."/>
        </authorList>
    </citation>
    <scope>NUCLEOTIDE SEQUENCE [LARGE SCALE GENOMIC DNA]</scope>
    <source>
        <strain evidence="10 11">AB-hyl4</strain>
    </source>
</reference>
<feature type="signal peptide" evidence="9">
    <location>
        <begin position="1"/>
        <end position="24"/>
    </location>
</feature>
<protein>
    <submittedName>
        <fullName evidence="10">Monovalent cation/H+ antiporter complex subunit F</fullName>
    </submittedName>
</protein>
<organism evidence="10 11">
    <name type="scientific">Natronomicrosphaera hydrolytica</name>
    <dbReference type="NCBI Taxonomy" id="3242702"/>
    <lineage>
        <taxon>Bacteria</taxon>
        <taxon>Pseudomonadati</taxon>
        <taxon>Planctomycetota</taxon>
        <taxon>Phycisphaerae</taxon>
        <taxon>Phycisphaerales</taxon>
        <taxon>Phycisphaeraceae</taxon>
        <taxon>Natronomicrosphaera</taxon>
    </lineage>
</organism>
<evidence type="ECO:0000256" key="2">
    <source>
        <dbReference type="ARBA" id="ARBA00009212"/>
    </source>
</evidence>
<dbReference type="Proteomes" id="UP001575105">
    <property type="component" value="Unassembled WGS sequence"/>
</dbReference>
<comment type="subcellular location">
    <subcellularLocation>
        <location evidence="1">Cell membrane</location>
        <topology evidence="1">Multi-pass membrane protein</topology>
    </subcellularLocation>
</comment>
<evidence type="ECO:0000256" key="6">
    <source>
        <dbReference type="ARBA" id="ARBA00022989"/>
    </source>
</evidence>
<proteinExistence type="inferred from homology"/>
<feature type="transmembrane region" description="Helical" evidence="8">
    <location>
        <begin position="102"/>
        <end position="121"/>
    </location>
</feature>
<sequence>MIRQAWQLVFMLLAVLAPAGAALADLPDSVSVADDTVRPLGGVVNVAVELGIAVLVVGMVLCLYRIMRGPHLVDRVLATDALALHVVGLVIALAIYLRTTDFLDVALVVAIIGFAGTLAFSQYIAARGNGKGDNPSPAAPERSEP</sequence>
<accession>A0ABV4U999</accession>
<evidence type="ECO:0000313" key="10">
    <source>
        <dbReference type="EMBL" id="MFA9480180.1"/>
    </source>
</evidence>
<keyword evidence="11" id="KW-1185">Reference proteome</keyword>
<keyword evidence="4" id="KW-1003">Cell membrane</keyword>
<keyword evidence="7 8" id="KW-0472">Membrane</keyword>
<dbReference type="EMBL" id="JBGUBD010000016">
    <property type="protein sequence ID" value="MFA9480180.1"/>
    <property type="molecule type" value="Genomic_DNA"/>
</dbReference>
<comment type="caution">
    <text evidence="10">The sequence shown here is derived from an EMBL/GenBank/DDBJ whole genome shotgun (WGS) entry which is preliminary data.</text>
</comment>
<dbReference type="Pfam" id="PF04066">
    <property type="entry name" value="MrpF_PhaF"/>
    <property type="match status" value="1"/>
</dbReference>
<dbReference type="PANTHER" id="PTHR34702:SF1">
    <property type="entry name" value="NA(+)_H(+) ANTIPORTER SUBUNIT F"/>
    <property type="match status" value="1"/>
</dbReference>
<keyword evidence="3" id="KW-0813">Transport</keyword>
<feature type="transmembrane region" description="Helical" evidence="8">
    <location>
        <begin position="40"/>
        <end position="64"/>
    </location>
</feature>
<evidence type="ECO:0000256" key="4">
    <source>
        <dbReference type="ARBA" id="ARBA00022475"/>
    </source>
</evidence>
<keyword evidence="5 8" id="KW-0812">Transmembrane</keyword>
<evidence type="ECO:0000313" key="11">
    <source>
        <dbReference type="Proteomes" id="UP001575105"/>
    </source>
</evidence>
<gene>
    <name evidence="10" type="ORF">ACERK3_18055</name>
</gene>
<name>A0ABV4U999_9BACT</name>
<keyword evidence="6 8" id="KW-1133">Transmembrane helix</keyword>